<evidence type="ECO:0000313" key="2">
    <source>
        <dbReference type="EMBL" id="OXA61979.1"/>
    </source>
</evidence>
<feature type="signal peptide" evidence="1">
    <location>
        <begin position="1"/>
        <end position="19"/>
    </location>
</feature>
<dbReference type="EMBL" id="LNIX01000001">
    <property type="protein sequence ID" value="OXA61979.1"/>
    <property type="molecule type" value="Genomic_DNA"/>
</dbReference>
<accession>A0A226EWR3</accession>
<sequence length="368" mass="40777">MQIFNFAILGAILFPLTSWSVTTNRKLSKCIESVTQIECTIPVEIAWSCVKPNVIEIKAWNGSKQGHSEDSVVPSSYLLVNCTAPFPIDVRVSGSQVYDSTRSVFIRNAENVFNEATFVYTVGVLDSSHDFSSVRTISVFQLNDDTPATVTFSVFKLREQMNITEGQELKVGTSTEQHELEQGVGITTLIPCISPTLNSSPELVRVGSNNTSAVVTDAEYDVTKGFIIQNKNIFHSNSSNGEMFQCFVGGSSKNVNLSTQANHEITKFKIVPRKDLYIYPEFQRVVLFQRDELKLICRSKSKVQLNGTFKGEIIKATTTLEFDEFTATLAHSIFQIGDNGSVACVDEESGKSLFSWTIEVLGTLLIKM</sequence>
<evidence type="ECO:0000256" key="1">
    <source>
        <dbReference type="SAM" id="SignalP"/>
    </source>
</evidence>
<comment type="caution">
    <text evidence="2">The sequence shown here is derived from an EMBL/GenBank/DDBJ whole genome shotgun (WGS) entry which is preliminary data.</text>
</comment>
<proteinExistence type="predicted"/>
<name>A0A226EWR3_FOLCA</name>
<protein>
    <submittedName>
        <fullName evidence="2">Uncharacterized protein</fullName>
    </submittedName>
</protein>
<reference evidence="2 3" key="1">
    <citation type="submission" date="2015-12" db="EMBL/GenBank/DDBJ databases">
        <title>The genome of Folsomia candida.</title>
        <authorList>
            <person name="Faddeeva A."/>
            <person name="Derks M.F."/>
            <person name="Anvar Y."/>
            <person name="Smit S."/>
            <person name="Van Straalen N."/>
            <person name="Roelofs D."/>
        </authorList>
    </citation>
    <scope>NUCLEOTIDE SEQUENCE [LARGE SCALE GENOMIC DNA]</scope>
    <source>
        <strain evidence="2 3">VU population</strain>
        <tissue evidence="2">Whole body</tissue>
    </source>
</reference>
<dbReference type="Proteomes" id="UP000198287">
    <property type="component" value="Unassembled WGS sequence"/>
</dbReference>
<feature type="chain" id="PRO_5012081821" evidence="1">
    <location>
        <begin position="20"/>
        <end position="368"/>
    </location>
</feature>
<evidence type="ECO:0000313" key="3">
    <source>
        <dbReference type="Proteomes" id="UP000198287"/>
    </source>
</evidence>
<organism evidence="2 3">
    <name type="scientific">Folsomia candida</name>
    <name type="common">Springtail</name>
    <dbReference type="NCBI Taxonomy" id="158441"/>
    <lineage>
        <taxon>Eukaryota</taxon>
        <taxon>Metazoa</taxon>
        <taxon>Ecdysozoa</taxon>
        <taxon>Arthropoda</taxon>
        <taxon>Hexapoda</taxon>
        <taxon>Collembola</taxon>
        <taxon>Entomobryomorpha</taxon>
        <taxon>Isotomoidea</taxon>
        <taxon>Isotomidae</taxon>
        <taxon>Proisotominae</taxon>
        <taxon>Folsomia</taxon>
    </lineage>
</organism>
<keyword evidence="1" id="KW-0732">Signal</keyword>
<dbReference type="OrthoDB" id="1668230at2759"/>
<dbReference type="AlphaFoldDB" id="A0A226EWR3"/>
<keyword evidence="3" id="KW-1185">Reference proteome</keyword>
<gene>
    <name evidence="2" type="ORF">Fcan01_03361</name>
</gene>